<evidence type="ECO:0000256" key="4">
    <source>
        <dbReference type="SAM" id="MobiDB-lite"/>
    </source>
</evidence>
<feature type="region of interest" description="Disordered" evidence="4">
    <location>
        <begin position="119"/>
        <end position="156"/>
    </location>
</feature>
<feature type="region of interest" description="Disordered" evidence="4">
    <location>
        <begin position="932"/>
        <end position="964"/>
    </location>
</feature>
<dbReference type="InterPro" id="IPR015943">
    <property type="entry name" value="WD40/YVTN_repeat-like_dom_sf"/>
</dbReference>
<evidence type="ECO:0000259" key="5">
    <source>
        <dbReference type="PROSITE" id="PS50181"/>
    </source>
</evidence>
<dbReference type="SMART" id="SM00320">
    <property type="entry name" value="WD40"/>
    <property type="match status" value="4"/>
</dbReference>
<keyword evidence="2" id="KW-0677">Repeat</keyword>
<gene>
    <name evidence="6" type="ORF">BB558_002252</name>
</gene>
<evidence type="ECO:0000256" key="2">
    <source>
        <dbReference type="ARBA" id="ARBA00022737"/>
    </source>
</evidence>
<feature type="repeat" description="WD" evidence="3">
    <location>
        <begin position="406"/>
        <end position="431"/>
    </location>
</feature>
<dbReference type="InterPro" id="IPR001810">
    <property type="entry name" value="F-box_dom"/>
</dbReference>
<name>A0A2U1J9E5_SMIAN</name>
<feature type="compositionally biased region" description="Basic residues" evidence="4">
    <location>
        <begin position="146"/>
        <end position="156"/>
    </location>
</feature>
<keyword evidence="1 3" id="KW-0853">WD repeat</keyword>
<keyword evidence="7" id="KW-1185">Reference proteome</keyword>
<comment type="caution">
    <text evidence="6">The sequence shown here is derived from an EMBL/GenBank/DDBJ whole genome shotgun (WGS) entry which is preliminary data.</text>
</comment>
<evidence type="ECO:0000256" key="3">
    <source>
        <dbReference type="PROSITE-ProRule" id="PRU00221"/>
    </source>
</evidence>
<proteinExistence type="predicted"/>
<dbReference type="AlphaFoldDB" id="A0A2U1J9E5"/>
<feature type="compositionally biased region" description="Polar residues" evidence="4">
    <location>
        <begin position="472"/>
        <end position="503"/>
    </location>
</feature>
<dbReference type="Gene3D" id="2.130.10.10">
    <property type="entry name" value="YVTN repeat-like/Quinoprotein amine dehydrogenase"/>
    <property type="match status" value="2"/>
</dbReference>
<feature type="compositionally biased region" description="Polar residues" evidence="4">
    <location>
        <begin position="945"/>
        <end position="964"/>
    </location>
</feature>
<evidence type="ECO:0000256" key="1">
    <source>
        <dbReference type="ARBA" id="ARBA00022574"/>
    </source>
</evidence>
<dbReference type="Gene3D" id="1.20.1280.50">
    <property type="match status" value="1"/>
</dbReference>
<dbReference type="Pfam" id="PF12937">
    <property type="entry name" value="F-box-like"/>
    <property type="match status" value="1"/>
</dbReference>
<dbReference type="SUPFAM" id="SSF81383">
    <property type="entry name" value="F-box domain"/>
    <property type="match status" value="1"/>
</dbReference>
<dbReference type="Proteomes" id="UP000245591">
    <property type="component" value="Unassembled WGS sequence"/>
</dbReference>
<evidence type="ECO:0000313" key="7">
    <source>
        <dbReference type="Proteomes" id="UP000245591"/>
    </source>
</evidence>
<dbReference type="InterPro" id="IPR036047">
    <property type="entry name" value="F-box-like_dom_sf"/>
</dbReference>
<sequence length="1075" mass="122632">MNSLPDEVLVIVFSNLAPPELDVASLVCNRWYTIIAQDGSWRDALKYRFNNVLPFRTIDLEKLDWYILNVQQLIHSNINIENETEPTFSILDTNTPVPNIIESIHTDVKQIVKSINLTSKDSEPKRNKHSRSKRDPNNKDDSGKVQKYKKIQQRQKSKLISGRSNWRIEYICRIELLKSWELGIQLYKAETEIGIGTIHDVFTNFKQNWSISVSLTHGVSVRTDLSENNFGTINDTKRDISFASTRFPIIQTVNSENIQTVENAILRMENIPDNNFSSTSFRMKTVKFFSVFMNSYYSTLPKISENTPITTDQAEKSKKTPKNIQNKDQQENIPFLAIVWGGFYDGRVAVQYMYGNTGRPKKHILCESHHWHNGKVLCLDFIPQIKLKKSQSKKFKKSNISDYIKSNVIVSGGSDGDIKFWDAETGSFLGKFTVQNQRSQITSIQNINSRYIIAGTNNGEIYIWDLEEENEPGSSNNTNSKTPITDSLSGPSAENRTSNTHTDPSSDEKDENIMYFERIGLKPLSLHTSDSYFTSKLPELDDNTIIGSSIVEIITDEKTESVLISSIYIYGSKGSDINSLHETHDTNGQPSSNSQDILFKGSLERFCVRTGKLLQQFSWNNQTPLSVIFWDNQKSTDPEKSKLEPRINLIIAGDMDGNIFYWDSNIVYKQSNYFDNTIEIIPPLKHIPGAHSTPIISIHYDGLKIITASKEGKVCIWEPMCGDLLRMIKCHGVGSQDYRNRPRYNHKVSTPLVFSNRFPLINGVHSRQSIQDFLVSRELSDLTQQDFIASEKREIEMIPSIPNFLLPTNFILSPFIQRFRSRYNSYLEMRTNDDISRYNPQYGSLVGKICSSYEKVVISSGPHISIFSTSSAVFASLGPLFGTKKKEFKNVLKHDTGNNNSESYSDFIQTNGPEENLTPYKTTNLVLPIGYKQSNLGPGRPKGTLKSTNKAGYGQSGSQETGQNKTYLDYSKKEQQTEIRNQLEKHQEISENERNARIQQHEDMQYMRKEYINPLEDLQLEDGDLMEYAKMMSLEEAKSSKDDVNYQSTSDEFVVEGLSEEEMIAYALFLSKNNQ</sequence>
<dbReference type="InterPro" id="IPR011047">
    <property type="entry name" value="Quinoprotein_ADH-like_sf"/>
</dbReference>
<dbReference type="PROSITE" id="PS00678">
    <property type="entry name" value="WD_REPEATS_1"/>
    <property type="match status" value="2"/>
</dbReference>
<evidence type="ECO:0000313" key="6">
    <source>
        <dbReference type="EMBL" id="PWA01639.1"/>
    </source>
</evidence>
<dbReference type="SUPFAM" id="SSF50998">
    <property type="entry name" value="Quinoprotein alcohol dehydrogenase-like"/>
    <property type="match status" value="1"/>
</dbReference>
<organism evidence="6 7">
    <name type="scientific">Smittium angustum</name>
    <dbReference type="NCBI Taxonomy" id="133377"/>
    <lineage>
        <taxon>Eukaryota</taxon>
        <taxon>Fungi</taxon>
        <taxon>Fungi incertae sedis</taxon>
        <taxon>Zoopagomycota</taxon>
        <taxon>Kickxellomycotina</taxon>
        <taxon>Harpellomycetes</taxon>
        <taxon>Harpellales</taxon>
        <taxon>Legeriomycetaceae</taxon>
        <taxon>Smittium</taxon>
    </lineage>
</organism>
<dbReference type="InterPro" id="IPR001680">
    <property type="entry name" value="WD40_rpt"/>
</dbReference>
<dbReference type="SMART" id="SM00256">
    <property type="entry name" value="FBOX"/>
    <property type="match status" value="1"/>
</dbReference>
<dbReference type="EMBL" id="MBFU01000145">
    <property type="protein sequence ID" value="PWA01639.1"/>
    <property type="molecule type" value="Genomic_DNA"/>
</dbReference>
<dbReference type="Pfam" id="PF00400">
    <property type="entry name" value="WD40"/>
    <property type="match status" value="1"/>
</dbReference>
<dbReference type="PROSITE" id="PS50181">
    <property type="entry name" value="FBOX"/>
    <property type="match status" value="1"/>
</dbReference>
<feature type="region of interest" description="Disordered" evidence="4">
    <location>
        <begin position="469"/>
        <end position="510"/>
    </location>
</feature>
<dbReference type="PANTHER" id="PTHR19848">
    <property type="entry name" value="WD40 REPEAT PROTEIN"/>
    <property type="match status" value="1"/>
</dbReference>
<dbReference type="PANTHER" id="PTHR19848:SF8">
    <property type="entry name" value="F-BOX AND WD REPEAT DOMAIN CONTAINING 7"/>
    <property type="match status" value="1"/>
</dbReference>
<reference evidence="6 7" key="1">
    <citation type="journal article" date="2018" name="MBio">
        <title>Comparative Genomics Reveals the Core Gene Toolbox for the Fungus-Insect Symbiosis.</title>
        <authorList>
            <person name="Wang Y."/>
            <person name="Stata M."/>
            <person name="Wang W."/>
            <person name="Stajich J.E."/>
            <person name="White M.M."/>
            <person name="Moncalvo J.M."/>
        </authorList>
    </citation>
    <scope>NUCLEOTIDE SEQUENCE [LARGE SCALE GENOMIC DNA]</scope>
    <source>
        <strain evidence="6 7">AUS-126-30</strain>
    </source>
</reference>
<dbReference type="InterPro" id="IPR019775">
    <property type="entry name" value="WD40_repeat_CS"/>
</dbReference>
<dbReference type="PROSITE" id="PS50082">
    <property type="entry name" value="WD_REPEATS_2"/>
    <property type="match status" value="1"/>
</dbReference>
<protein>
    <recommendedName>
        <fullName evidence="5">F-box domain-containing protein</fullName>
    </recommendedName>
</protein>
<dbReference type="CDD" id="cd22159">
    <property type="entry name" value="F-box_AtTIR1-like"/>
    <property type="match status" value="1"/>
</dbReference>
<feature type="compositionally biased region" description="Basic and acidic residues" evidence="4">
    <location>
        <begin position="133"/>
        <end position="144"/>
    </location>
</feature>
<feature type="domain" description="F-box" evidence="5">
    <location>
        <begin position="1"/>
        <end position="44"/>
    </location>
</feature>
<accession>A0A2U1J9E5</accession>